<dbReference type="EMBL" id="AP014968">
    <property type="protein sequence ID" value="BAT16999.1"/>
    <property type="molecule type" value="Genomic_DNA"/>
</dbReference>
<protein>
    <submittedName>
        <fullName evidence="1">Os12g0444100 protein</fullName>
    </submittedName>
</protein>
<reference evidence="2" key="1">
    <citation type="journal article" date="2005" name="Nature">
        <title>The map-based sequence of the rice genome.</title>
        <authorList>
            <consortium name="International rice genome sequencing project (IRGSP)"/>
            <person name="Matsumoto T."/>
            <person name="Wu J."/>
            <person name="Kanamori H."/>
            <person name="Katayose Y."/>
            <person name="Fujisawa M."/>
            <person name="Namiki N."/>
            <person name="Mizuno H."/>
            <person name="Yamamoto K."/>
            <person name="Antonio B.A."/>
            <person name="Baba T."/>
            <person name="Sakata K."/>
            <person name="Nagamura Y."/>
            <person name="Aoki H."/>
            <person name="Arikawa K."/>
            <person name="Arita K."/>
            <person name="Bito T."/>
            <person name="Chiden Y."/>
            <person name="Fujitsuka N."/>
            <person name="Fukunaka R."/>
            <person name="Hamada M."/>
            <person name="Harada C."/>
            <person name="Hayashi A."/>
            <person name="Hijishita S."/>
            <person name="Honda M."/>
            <person name="Hosokawa S."/>
            <person name="Ichikawa Y."/>
            <person name="Idonuma A."/>
            <person name="Iijima M."/>
            <person name="Ikeda M."/>
            <person name="Ikeno M."/>
            <person name="Ito K."/>
            <person name="Ito S."/>
            <person name="Ito T."/>
            <person name="Ito Y."/>
            <person name="Ito Y."/>
            <person name="Iwabuchi A."/>
            <person name="Kamiya K."/>
            <person name="Karasawa W."/>
            <person name="Kurita K."/>
            <person name="Katagiri S."/>
            <person name="Kikuta A."/>
            <person name="Kobayashi H."/>
            <person name="Kobayashi N."/>
            <person name="Machita K."/>
            <person name="Maehara T."/>
            <person name="Masukawa M."/>
            <person name="Mizubayashi T."/>
            <person name="Mukai Y."/>
            <person name="Nagasaki H."/>
            <person name="Nagata Y."/>
            <person name="Naito S."/>
            <person name="Nakashima M."/>
            <person name="Nakama Y."/>
            <person name="Nakamichi Y."/>
            <person name="Nakamura M."/>
            <person name="Meguro A."/>
            <person name="Negishi M."/>
            <person name="Ohta I."/>
            <person name="Ohta T."/>
            <person name="Okamoto M."/>
            <person name="Ono N."/>
            <person name="Saji S."/>
            <person name="Sakaguchi M."/>
            <person name="Sakai K."/>
            <person name="Shibata M."/>
            <person name="Shimokawa T."/>
            <person name="Song J."/>
            <person name="Takazaki Y."/>
            <person name="Terasawa K."/>
            <person name="Tsugane M."/>
            <person name="Tsuji K."/>
            <person name="Ueda S."/>
            <person name="Waki K."/>
            <person name="Yamagata H."/>
            <person name="Yamamoto M."/>
            <person name="Yamamoto S."/>
            <person name="Yamane H."/>
            <person name="Yoshiki S."/>
            <person name="Yoshihara R."/>
            <person name="Yukawa K."/>
            <person name="Zhong H."/>
            <person name="Yano M."/>
            <person name="Yuan Q."/>
            <person name="Ouyang S."/>
            <person name="Liu J."/>
            <person name="Jones K.M."/>
            <person name="Gansberger K."/>
            <person name="Moffat K."/>
            <person name="Hill J."/>
            <person name="Bera J."/>
            <person name="Fadrosh D."/>
            <person name="Jin S."/>
            <person name="Johri S."/>
            <person name="Kim M."/>
            <person name="Overton L."/>
            <person name="Reardon M."/>
            <person name="Tsitrin T."/>
            <person name="Vuong H."/>
            <person name="Weaver B."/>
            <person name="Ciecko A."/>
            <person name="Tallon L."/>
            <person name="Jackson J."/>
            <person name="Pai G."/>
            <person name="Aken S.V."/>
            <person name="Utterback T."/>
            <person name="Reidmuller S."/>
            <person name="Feldblyum T."/>
            <person name="Hsiao J."/>
            <person name="Zismann V."/>
            <person name="Iobst S."/>
            <person name="de Vazeille A.R."/>
            <person name="Buell C.R."/>
            <person name="Ying K."/>
            <person name="Li Y."/>
            <person name="Lu T."/>
            <person name="Huang Y."/>
            <person name="Zhao Q."/>
            <person name="Feng Q."/>
            <person name="Zhang L."/>
            <person name="Zhu J."/>
            <person name="Weng Q."/>
            <person name="Mu J."/>
            <person name="Lu Y."/>
            <person name="Fan D."/>
            <person name="Liu Y."/>
            <person name="Guan J."/>
            <person name="Zhang Y."/>
            <person name="Yu S."/>
            <person name="Liu X."/>
            <person name="Zhang Y."/>
            <person name="Hong G."/>
            <person name="Han B."/>
            <person name="Choisne N."/>
            <person name="Demange N."/>
            <person name="Orjeda G."/>
            <person name="Samain S."/>
            <person name="Cattolico L."/>
            <person name="Pelletier E."/>
            <person name="Couloux A."/>
            <person name="Segurens B."/>
            <person name="Wincker P."/>
            <person name="D'Hont A."/>
            <person name="Scarpelli C."/>
            <person name="Weissenbach J."/>
            <person name="Salanoubat M."/>
            <person name="Quetier F."/>
            <person name="Yu Y."/>
            <person name="Kim H.R."/>
            <person name="Rambo T."/>
            <person name="Currie J."/>
            <person name="Collura K."/>
            <person name="Luo M."/>
            <person name="Yang T."/>
            <person name="Ammiraju J.S.S."/>
            <person name="Engler F."/>
            <person name="Soderlund C."/>
            <person name="Wing R.A."/>
            <person name="Palmer L.E."/>
            <person name="de la Bastide M."/>
            <person name="Spiegel L."/>
            <person name="Nascimento L."/>
            <person name="Zutavern T."/>
            <person name="O'Shaughnessy A."/>
            <person name="Dike S."/>
            <person name="Dedhia N."/>
            <person name="Preston R."/>
            <person name="Balija V."/>
            <person name="McCombie W.R."/>
            <person name="Chow T."/>
            <person name="Chen H."/>
            <person name="Chung M."/>
            <person name="Chen C."/>
            <person name="Shaw J."/>
            <person name="Wu H."/>
            <person name="Hsiao K."/>
            <person name="Chao Y."/>
            <person name="Chu M."/>
            <person name="Cheng C."/>
            <person name="Hour A."/>
            <person name="Lee P."/>
            <person name="Lin S."/>
            <person name="Lin Y."/>
            <person name="Liou J."/>
            <person name="Liu S."/>
            <person name="Hsing Y."/>
            <person name="Raghuvanshi S."/>
            <person name="Mohanty A."/>
            <person name="Bharti A.K."/>
            <person name="Gaur A."/>
            <person name="Gupta V."/>
            <person name="Kumar D."/>
            <person name="Ravi V."/>
            <person name="Vij S."/>
            <person name="Kapur A."/>
            <person name="Khurana P."/>
            <person name="Khurana P."/>
            <person name="Khurana J.P."/>
            <person name="Tyagi A.K."/>
            <person name="Gaikwad K."/>
            <person name="Singh A."/>
            <person name="Dalal V."/>
            <person name="Srivastava S."/>
            <person name="Dixit A."/>
            <person name="Pal A.K."/>
            <person name="Ghazi I.A."/>
            <person name="Yadav M."/>
            <person name="Pandit A."/>
            <person name="Bhargava A."/>
            <person name="Sureshbabu K."/>
            <person name="Batra K."/>
            <person name="Sharma T.R."/>
            <person name="Mohapatra T."/>
            <person name="Singh N.K."/>
            <person name="Messing J."/>
            <person name="Nelson A.B."/>
            <person name="Fuks G."/>
            <person name="Kavchok S."/>
            <person name="Keizer G."/>
            <person name="Linton E."/>
            <person name="Llaca V."/>
            <person name="Song R."/>
            <person name="Tanyolac B."/>
            <person name="Young S."/>
            <person name="Ho-Il K."/>
            <person name="Hahn J.H."/>
            <person name="Sangsakoo G."/>
            <person name="Vanavichit A."/>
            <person name="de Mattos Luiz.A.T."/>
            <person name="Zimmer P.D."/>
            <person name="Malone G."/>
            <person name="Dellagostin O."/>
            <person name="de Oliveira A.C."/>
            <person name="Bevan M."/>
            <person name="Bancroft I."/>
            <person name="Minx P."/>
            <person name="Cordum H."/>
            <person name="Wilson R."/>
            <person name="Cheng Z."/>
            <person name="Jin W."/>
            <person name="Jiang J."/>
            <person name="Leong S.A."/>
            <person name="Iwama H."/>
            <person name="Gojobori T."/>
            <person name="Itoh T."/>
            <person name="Niimura Y."/>
            <person name="Fujii Y."/>
            <person name="Habara T."/>
            <person name="Sakai H."/>
            <person name="Sato Y."/>
            <person name="Wilson G."/>
            <person name="Kumar K."/>
            <person name="McCouch S."/>
            <person name="Juretic N."/>
            <person name="Hoen D."/>
            <person name="Wright S."/>
            <person name="Bruskiewich R."/>
            <person name="Bureau T."/>
            <person name="Miyao A."/>
            <person name="Hirochika H."/>
            <person name="Nishikawa T."/>
            <person name="Kadowaki K."/>
            <person name="Sugiura M."/>
            <person name="Burr B."/>
            <person name="Sasaki T."/>
        </authorList>
    </citation>
    <scope>NUCLEOTIDE SEQUENCE [LARGE SCALE GENOMIC DNA]</scope>
    <source>
        <strain evidence="2">cv. Nipponbare</strain>
    </source>
</reference>
<dbReference type="Proteomes" id="UP000059680">
    <property type="component" value="Chromosome 12"/>
</dbReference>
<name>A0A0P0Y9P9_ORYSJ</name>
<reference evidence="1 2" key="3">
    <citation type="journal article" date="2013" name="Rice">
        <title>Improvement of the Oryza sativa Nipponbare reference genome using next generation sequence and optical map data.</title>
        <authorList>
            <person name="Kawahara Y."/>
            <person name="de la Bastide M."/>
            <person name="Hamilton J.P."/>
            <person name="Kanamori H."/>
            <person name="McCombie W.R."/>
            <person name="Ouyang S."/>
            <person name="Schwartz D.C."/>
            <person name="Tanaka T."/>
            <person name="Wu J."/>
            <person name="Zhou S."/>
            <person name="Childs K.L."/>
            <person name="Davidson R.M."/>
            <person name="Lin H."/>
            <person name="Quesada-Ocampo L."/>
            <person name="Vaillancourt B."/>
            <person name="Sakai H."/>
            <person name="Lee S.S."/>
            <person name="Kim J."/>
            <person name="Numa H."/>
            <person name="Itoh T."/>
            <person name="Buell C.R."/>
            <person name="Matsumoto T."/>
        </authorList>
    </citation>
    <scope>NUCLEOTIDE SEQUENCE [LARGE SCALE GENOMIC DNA]</scope>
    <source>
        <strain evidence="2">cv. Nipponbare</strain>
    </source>
</reference>
<dbReference type="PaxDb" id="39947-A0A0P0Y9P9"/>
<proteinExistence type="predicted"/>
<dbReference type="InParanoid" id="A0A0P0Y9P9"/>
<accession>A0A0P0Y9P9</accession>
<sequence>MAARLAVDNDSLSVNNQSSATRWQIRRRWVPYAAATGGGSLVVRGEDFLGGGDCGPRIGGGLSAGARFSVRGEADTVSDGRGLQQRRRP</sequence>
<gene>
    <name evidence="1" type="ordered locus">Os12g0444100</name>
    <name evidence="1" type="ORF">OSNPB_120444100</name>
</gene>
<evidence type="ECO:0000313" key="1">
    <source>
        <dbReference type="EMBL" id="BAT16999.1"/>
    </source>
</evidence>
<keyword evidence="2" id="KW-1185">Reference proteome</keyword>
<organism evidence="1 2">
    <name type="scientific">Oryza sativa subsp. japonica</name>
    <name type="common">Rice</name>
    <dbReference type="NCBI Taxonomy" id="39947"/>
    <lineage>
        <taxon>Eukaryota</taxon>
        <taxon>Viridiplantae</taxon>
        <taxon>Streptophyta</taxon>
        <taxon>Embryophyta</taxon>
        <taxon>Tracheophyta</taxon>
        <taxon>Spermatophyta</taxon>
        <taxon>Magnoliopsida</taxon>
        <taxon>Liliopsida</taxon>
        <taxon>Poales</taxon>
        <taxon>Poaceae</taxon>
        <taxon>BOP clade</taxon>
        <taxon>Oryzoideae</taxon>
        <taxon>Oryzeae</taxon>
        <taxon>Oryzinae</taxon>
        <taxon>Oryza</taxon>
        <taxon>Oryza sativa</taxon>
    </lineage>
</organism>
<reference evidence="1 2" key="2">
    <citation type="journal article" date="2013" name="Plant Cell Physiol.">
        <title>Rice Annotation Project Database (RAP-DB): an integrative and interactive database for rice genomics.</title>
        <authorList>
            <person name="Sakai H."/>
            <person name="Lee S.S."/>
            <person name="Tanaka T."/>
            <person name="Numa H."/>
            <person name="Kim J."/>
            <person name="Kawahara Y."/>
            <person name="Wakimoto H."/>
            <person name="Yang C.C."/>
            <person name="Iwamoto M."/>
            <person name="Abe T."/>
            <person name="Yamada Y."/>
            <person name="Muto A."/>
            <person name="Inokuchi H."/>
            <person name="Ikemura T."/>
            <person name="Matsumoto T."/>
            <person name="Sasaki T."/>
            <person name="Itoh T."/>
        </authorList>
    </citation>
    <scope>NUCLEOTIDE SEQUENCE [LARGE SCALE GENOMIC DNA]</scope>
    <source>
        <strain evidence="2">cv. Nipponbare</strain>
    </source>
</reference>
<dbReference type="AlphaFoldDB" id="A0A0P0Y9P9"/>
<evidence type="ECO:0000313" key="2">
    <source>
        <dbReference type="Proteomes" id="UP000059680"/>
    </source>
</evidence>